<evidence type="ECO:0000313" key="3">
    <source>
        <dbReference type="EMBL" id="KAF7367703.1"/>
    </source>
</evidence>
<keyword evidence="1" id="KW-1133">Transmembrane helix</keyword>
<feature type="transmembrane region" description="Helical" evidence="1">
    <location>
        <begin position="20"/>
        <end position="39"/>
    </location>
</feature>
<feature type="transmembrane region" description="Helical" evidence="1">
    <location>
        <begin position="208"/>
        <end position="229"/>
    </location>
</feature>
<feature type="domain" description="DUF6534" evidence="2">
    <location>
        <begin position="174"/>
        <end position="270"/>
    </location>
</feature>
<feature type="transmembrane region" description="Helical" evidence="1">
    <location>
        <begin position="96"/>
        <end position="116"/>
    </location>
</feature>
<keyword evidence="4" id="KW-1185">Reference proteome</keyword>
<dbReference type="Pfam" id="PF20152">
    <property type="entry name" value="DUF6534"/>
    <property type="match status" value="1"/>
</dbReference>
<comment type="caution">
    <text evidence="3">The sequence shown here is derived from an EMBL/GenBank/DDBJ whole genome shotgun (WGS) entry which is preliminary data.</text>
</comment>
<dbReference type="PANTHER" id="PTHR40465">
    <property type="entry name" value="CHROMOSOME 1, WHOLE GENOME SHOTGUN SEQUENCE"/>
    <property type="match status" value="1"/>
</dbReference>
<organism evidence="3 4">
    <name type="scientific">Mycena sanguinolenta</name>
    <dbReference type="NCBI Taxonomy" id="230812"/>
    <lineage>
        <taxon>Eukaryota</taxon>
        <taxon>Fungi</taxon>
        <taxon>Dikarya</taxon>
        <taxon>Basidiomycota</taxon>
        <taxon>Agaricomycotina</taxon>
        <taxon>Agaricomycetes</taxon>
        <taxon>Agaricomycetidae</taxon>
        <taxon>Agaricales</taxon>
        <taxon>Marasmiineae</taxon>
        <taxon>Mycenaceae</taxon>
        <taxon>Mycena</taxon>
    </lineage>
</organism>
<sequence length="326" mass="36447">MSSRLFIRELSANDYTRSGWDLAICVSLFFQGVLCAQFAHYMTLSKRDSIWLKLFVTGLAVLSVARCCQCLAIMWMQNVTLFPSVEAASTLWLRHWVPKSNIMLEATGALYVQIFFSRRLWASAISRNAYIVTICLIFFALGLVTAVVGTVCLFVNRITWTAGLISLHLGLVLCGDSLLTASTVFYLLRHYNASILSRSPFAIKMKLLVRLTIQSAAPAAICTFINLVADMRLFLDEIEDPRALMAAFILIIALPQLYAWSAMWTLNSREDIWVAVDNRTYTVNLATSAVLADLRSVRGPHVGEVPFQGTQNNFAPSRENEKLLSV</sequence>
<feature type="transmembrane region" description="Helical" evidence="1">
    <location>
        <begin position="162"/>
        <end position="188"/>
    </location>
</feature>
<name>A0A8H6YWG5_9AGAR</name>
<dbReference type="OrthoDB" id="3268841at2759"/>
<accession>A0A8H6YWG5</accession>
<evidence type="ECO:0000313" key="4">
    <source>
        <dbReference type="Proteomes" id="UP000623467"/>
    </source>
</evidence>
<dbReference type="PANTHER" id="PTHR40465:SF1">
    <property type="entry name" value="DUF6534 DOMAIN-CONTAINING PROTEIN"/>
    <property type="match status" value="1"/>
</dbReference>
<feature type="transmembrane region" description="Helical" evidence="1">
    <location>
        <begin position="241"/>
        <end position="260"/>
    </location>
</feature>
<keyword evidence="1" id="KW-0812">Transmembrane</keyword>
<dbReference type="Proteomes" id="UP000623467">
    <property type="component" value="Unassembled WGS sequence"/>
</dbReference>
<dbReference type="InterPro" id="IPR045339">
    <property type="entry name" value="DUF6534"/>
</dbReference>
<evidence type="ECO:0000256" key="1">
    <source>
        <dbReference type="SAM" id="Phobius"/>
    </source>
</evidence>
<keyword evidence="1" id="KW-0472">Membrane</keyword>
<dbReference type="AlphaFoldDB" id="A0A8H6YWG5"/>
<feature type="transmembrane region" description="Helical" evidence="1">
    <location>
        <begin position="51"/>
        <end position="76"/>
    </location>
</feature>
<dbReference type="EMBL" id="JACAZH010000005">
    <property type="protein sequence ID" value="KAF7367703.1"/>
    <property type="molecule type" value="Genomic_DNA"/>
</dbReference>
<proteinExistence type="predicted"/>
<protein>
    <recommendedName>
        <fullName evidence="2">DUF6534 domain-containing protein</fullName>
    </recommendedName>
</protein>
<reference evidence="3" key="1">
    <citation type="submission" date="2020-05" db="EMBL/GenBank/DDBJ databases">
        <title>Mycena genomes resolve the evolution of fungal bioluminescence.</title>
        <authorList>
            <person name="Tsai I.J."/>
        </authorList>
    </citation>
    <scope>NUCLEOTIDE SEQUENCE</scope>
    <source>
        <strain evidence="3">160909Yilan</strain>
    </source>
</reference>
<feature type="transmembrane region" description="Helical" evidence="1">
    <location>
        <begin position="128"/>
        <end position="156"/>
    </location>
</feature>
<gene>
    <name evidence="3" type="ORF">MSAN_00834100</name>
</gene>
<evidence type="ECO:0000259" key="2">
    <source>
        <dbReference type="Pfam" id="PF20152"/>
    </source>
</evidence>